<evidence type="ECO:0000259" key="2">
    <source>
        <dbReference type="Pfam" id="PF01863"/>
    </source>
</evidence>
<feature type="compositionally biased region" description="Low complexity" evidence="1">
    <location>
        <begin position="27"/>
        <end position="38"/>
    </location>
</feature>
<name>A0A6S7ANR7_9BURK</name>
<protein>
    <recommendedName>
        <fullName evidence="2">YgjP-like metallopeptidase domain-containing protein</fullName>
    </recommendedName>
</protein>
<keyword evidence="4" id="KW-1185">Reference proteome</keyword>
<evidence type="ECO:0000313" key="4">
    <source>
        <dbReference type="Proteomes" id="UP000494214"/>
    </source>
</evidence>
<dbReference type="InterPro" id="IPR053136">
    <property type="entry name" value="UTP_pyrophosphatase-like"/>
</dbReference>
<dbReference type="EMBL" id="CADIJM010000003">
    <property type="protein sequence ID" value="CAB3697184.1"/>
    <property type="molecule type" value="Genomic_DNA"/>
</dbReference>
<sequence length="341" mass="37724">MPSTDQLELLFGTQEDDAPAGAPPLIAVPTPTAAPRAPSGGAQTHRPDTPRPVTPANLFPDAAKTPAATGEPLLTLSPNAASRVPTPCPDPLPPGARWREVPTEQQPIGFVLLRSRRRSIGFVITDDGLRVTAPNWVTLTQIDDAVREKSRWILTKLREWHARKQQLAMAHTRWQAGGELPYLGRRIIIGVGGDSRQANLSGDADAPQDGDTLWLALPSNADQGRIRDAAQAWLQQRAGAWFGTRLAHFLQISGLKIRRWRLSSAATRWGSCTSDGNIMLNWRLIHFAPAIIDYVIAHELAHLREMNHSQDFWREVGQILPDFEDAKNILRRHDPASLPQF</sequence>
<feature type="domain" description="YgjP-like metallopeptidase" evidence="2">
    <location>
        <begin position="119"/>
        <end position="333"/>
    </location>
</feature>
<dbReference type="Pfam" id="PF01863">
    <property type="entry name" value="YgjP-like"/>
    <property type="match status" value="1"/>
</dbReference>
<proteinExistence type="predicted"/>
<feature type="region of interest" description="Disordered" evidence="1">
    <location>
        <begin position="1"/>
        <end position="54"/>
    </location>
</feature>
<accession>A0A6S7ANR7</accession>
<dbReference type="Gene3D" id="3.30.2010.10">
    <property type="entry name" value="Metalloproteases ('zincins'), catalytic domain"/>
    <property type="match status" value="1"/>
</dbReference>
<dbReference type="PANTHER" id="PTHR30399">
    <property type="entry name" value="UNCHARACTERIZED PROTEIN YGJP"/>
    <property type="match status" value="1"/>
</dbReference>
<evidence type="ECO:0000256" key="1">
    <source>
        <dbReference type="SAM" id="MobiDB-lite"/>
    </source>
</evidence>
<dbReference type="PANTHER" id="PTHR30399:SF1">
    <property type="entry name" value="UTP PYROPHOSPHATASE"/>
    <property type="match status" value="1"/>
</dbReference>
<dbReference type="InterPro" id="IPR002725">
    <property type="entry name" value="YgjP-like_metallopeptidase"/>
</dbReference>
<dbReference type="Proteomes" id="UP000494214">
    <property type="component" value="Unassembled WGS sequence"/>
</dbReference>
<evidence type="ECO:0000313" key="3">
    <source>
        <dbReference type="EMBL" id="CAB3697184.1"/>
    </source>
</evidence>
<gene>
    <name evidence="3" type="ORF">LMG26690_02432</name>
</gene>
<dbReference type="CDD" id="cd07344">
    <property type="entry name" value="M48_yhfN_like"/>
    <property type="match status" value="1"/>
</dbReference>
<dbReference type="AlphaFoldDB" id="A0A6S7ANR7"/>
<dbReference type="RefSeq" id="WP_175123308.1">
    <property type="nucleotide sequence ID" value="NZ_CADIJM010000003.1"/>
</dbReference>
<organism evidence="3 4">
    <name type="scientific">Achromobacter animicus</name>
    <dbReference type="NCBI Taxonomy" id="1389935"/>
    <lineage>
        <taxon>Bacteria</taxon>
        <taxon>Pseudomonadati</taxon>
        <taxon>Pseudomonadota</taxon>
        <taxon>Betaproteobacteria</taxon>
        <taxon>Burkholderiales</taxon>
        <taxon>Alcaligenaceae</taxon>
        <taxon>Achromobacter</taxon>
    </lineage>
</organism>
<reference evidence="3 4" key="1">
    <citation type="submission" date="2020-04" db="EMBL/GenBank/DDBJ databases">
        <authorList>
            <person name="De Canck E."/>
        </authorList>
    </citation>
    <scope>NUCLEOTIDE SEQUENCE [LARGE SCALE GENOMIC DNA]</scope>
    <source>
        <strain evidence="3 4">LMG 26690</strain>
    </source>
</reference>